<keyword evidence="1" id="KW-1133">Transmembrane helix</keyword>
<feature type="transmembrane region" description="Helical" evidence="1">
    <location>
        <begin position="7"/>
        <end position="25"/>
    </location>
</feature>
<evidence type="ECO:0000313" key="5">
    <source>
        <dbReference type="Proteomes" id="UP000267844"/>
    </source>
</evidence>
<keyword evidence="1" id="KW-0472">Membrane</keyword>
<evidence type="ECO:0000313" key="3">
    <source>
        <dbReference type="EMBL" id="STD59026.1"/>
    </source>
</evidence>
<dbReference type="EMBL" id="RHPO01000005">
    <property type="protein sequence ID" value="RRT93222.1"/>
    <property type="molecule type" value="Genomic_DNA"/>
</dbReference>
<evidence type="ECO:0000313" key="2">
    <source>
        <dbReference type="EMBL" id="RRT93222.1"/>
    </source>
</evidence>
<dbReference type="Proteomes" id="UP000267844">
    <property type="component" value="Unassembled WGS sequence"/>
</dbReference>
<sequence length="84" mass="9832">MDLKNSILVRVLISVILYFLLFLIYSKLDALFAYFIIVFLISVIDILVLLFKKKFELFLSMLIWYSSLLGIVYSLIDNGYRIGL</sequence>
<feature type="transmembrane region" description="Helical" evidence="1">
    <location>
        <begin position="57"/>
        <end position="76"/>
    </location>
</feature>
<accession>A0A376GKH9</accession>
<gene>
    <name evidence="2" type="ORF">EGI89_04390</name>
    <name evidence="3" type="ORF">NCTC13456_02655</name>
</gene>
<dbReference type="AlphaFoldDB" id="A0A376GKH9"/>
<name>A0A376GKH9_9FLAO</name>
<evidence type="ECO:0000256" key="1">
    <source>
        <dbReference type="SAM" id="Phobius"/>
    </source>
</evidence>
<evidence type="ECO:0000313" key="4">
    <source>
        <dbReference type="Proteomes" id="UP000254737"/>
    </source>
</evidence>
<proteinExistence type="predicted"/>
<reference evidence="3 4" key="1">
    <citation type="submission" date="2018-06" db="EMBL/GenBank/DDBJ databases">
        <authorList>
            <consortium name="Pathogen Informatics"/>
            <person name="Doyle S."/>
        </authorList>
    </citation>
    <scope>NUCLEOTIDE SEQUENCE [LARGE SCALE GENOMIC DNA]</scope>
    <source>
        <strain evidence="3 4">NCTC13456</strain>
    </source>
</reference>
<keyword evidence="1" id="KW-0812">Transmembrane</keyword>
<protein>
    <submittedName>
        <fullName evidence="3">Uncharacterized protein</fullName>
    </submittedName>
</protein>
<reference evidence="2 5" key="2">
    <citation type="submission" date="2018-10" db="EMBL/GenBank/DDBJ databases">
        <title>Transmission dynamics of multidrug resistant bacteria on intensive care unit surfaces.</title>
        <authorList>
            <person name="D'Souza A.W."/>
            <person name="Potter R.F."/>
            <person name="Wallace M."/>
            <person name="Shupe A."/>
            <person name="Patel S."/>
            <person name="Sun S."/>
            <person name="Gul D."/>
            <person name="Kwon J.H."/>
            <person name="Andleeb S."/>
            <person name="Burnham C.-A.D."/>
            <person name="Dantas G."/>
        </authorList>
    </citation>
    <scope>NUCLEOTIDE SEQUENCE [LARGE SCALE GENOMIC DNA]</scope>
    <source>
        <strain evidence="2 5">WF_348</strain>
    </source>
</reference>
<dbReference type="EMBL" id="UFXS01000001">
    <property type="protein sequence ID" value="STD59026.1"/>
    <property type="molecule type" value="Genomic_DNA"/>
</dbReference>
<dbReference type="Proteomes" id="UP000254737">
    <property type="component" value="Unassembled WGS sequence"/>
</dbReference>
<feature type="transmembrane region" description="Helical" evidence="1">
    <location>
        <begin position="31"/>
        <end position="50"/>
    </location>
</feature>
<organism evidence="3 4">
    <name type="scientific">Empedobacter falsenii</name>
    <dbReference type="NCBI Taxonomy" id="343874"/>
    <lineage>
        <taxon>Bacteria</taxon>
        <taxon>Pseudomonadati</taxon>
        <taxon>Bacteroidota</taxon>
        <taxon>Flavobacteriia</taxon>
        <taxon>Flavobacteriales</taxon>
        <taxon>Weeksellaceae</taxon>
        <taxon>Empedobacter</taxon>
    </lineage>
</organism>